<keyword evidence="1" id="KW-0175">Coiled coil</keyword>
<gene>
    <name evidence="3" type="ORF">NCTC10295_01242</name>
</gene>
<dbReference type="AlphaFoldDB" id="A0A378UJ09"/>
<dbReference type="Pfam" id="PF13174">
    <property type="entry name" value="TPR_6"/>
    <property type="match status" value="1"/>
</dbReference>
<dbReference type="SUPFAM" id="SSF48452">
    <property type="entry name" value="TPR-like"/>
    <property type="match status" value="1"/>
</dbReference>
<feature type="signal peptide" evidence="2">
    <location>
        <begin position="1"/>
        <end position="31"/>
    </location>
</feature>
<feature type="chain" id="PRO_5016879739" evidence="2">
    <location>
        <begin position="32"/>
        <end position="251"/>
    </location>
</feature>
<feature type="coiled-coil region" evidence="1">
    <location>
        <begin position="63"/>
        <end position="90"/>
    </location>
</feature>
<evidence type="ECO:0000313" key="4">
    <source>
        <dbReference type="Proteomes" id="UP000254651"/>
    </source>
</evidence>
<accession>A0A378UJ09</accession>
<sequence length="251" mass="27611">MMIRTHTALLLCSPFLLGACVTAAPPSPATAAHTEHFALPDLPAEPLPPQSIPYPQLNEQTQIDQMGLQIARLERTVEQLQTRVQQLERRSKTRPAAKAPAAPRLDDAKLKSRYLAGGGSAPSDTDAVTLNETRLYNQALKYYQRGNFSAAAAVLRGADGGNGSEAARRNMYLLLQSQQRMGNCESVIEIGGRYANRFRGSAQAPEALYGIGQCQYNMQQKDIARNTWRKLMQTYPDSAAAKRAAVRLQQR</sequence>
<evidence type="ECO:0000256" key="1">
    <source>
        <dbReference type="SAM" id="Coils"/>
    </source>
</evidence>
<keyword evidence="2" id="KW-0732">Signal</keyword>
<evidence type="ECO:0000313" key="3">
    <source>
        <dbReference type="EMBL" id="STZ76472.1"/>
    </source>
</evidence>
<dbReference type="PROSITE" id="PS51257">
    <property type="entry name" value="PROKAR_LIPOPROTEIN"/>
    <property type="match status" value="1"/>
</dbReference>
<evidence type="ECO:0000256" key="2">
    <source>
        <dbReference type="SAM" id="SignalP"/>
    </source>
</evidence>
<dbReference type="Proteomes" id="UP000254651">
    <property type="component" value="Unassembled WGS sequence"/>
</dbReference>
<keyword evidence="4" id="KW-1185">Reference proteome</keyword>
<dbReference type="InterPro" id="IPR011990">
    <property type="entry name" value="TPR-like_helical_dom_sf"/>
</dbReference>
<keyword evidence="3" id="KW-0449">Lipoprotein</keyword>
<dbReference type="InterPro" id="IPR019734">
    <property type="entry name" value="TPR_rpt"/>
</dbReference>
<dbReference type="Gene3D" id="1.25.40.10">
    <property type="entry name" value="Tetratricopeptide repeat domain"/>
    <property type="match status" value="1"/>
</dbReference>
<proteinExistence type="predicted"/>
<dbReference type="RefSeq" id="WP_066081215.1">
    <property type="nucleotide sequence ID" value="NZ_CP181246.1"/>
</dbReference>
<organism evidence="3 4">
    <name type="scientific">Bergeriella denitrificans</name>
    <name type="common">Neisseria denitrificans</name>
    <dbReference type="NCBI Taxonomy" id="494"/>
    <lineage>
        <taxon>Bacteria</taxon>
        <taxon>Pseudomonadati</taxon>
        <taxon>Pseudomonadota</taxon>
        <taxon>Betaproteobacteria</taxon>
        <taxon>Neisseriales</taxon>
        <taxon>Neisseriaceae</taxon>
        <taxon>Bergeriella</taxon>
    </lineage>
</organism>
<protein>
    <submittedName>
        <fullName evidence="3">Putative lipoprotein</fullName>
    </submittedName>
</protein>
<reference evidence="3 4" key="1">
    <citation type="submission" date="2018-06" db="EMBL/GenBank/DDBJ databases">
        <authorList>
            <consortium name="Pathogen Informatics"/>
            <person name="Doyle S."/>
        </authorList>
    </citation>
    <scope>NUCLEOTIDE SEQUENCE [LARGE SCALE GENOMIC DNA]</scope>
    <source>
        <strain evidence="3 4">NCTC10295</strain>
    </source>
</reference>
<name>A0A378UJ09_BERDE</name>
<dbReference type="EMBL" id="UGQS01000002">
    <property type="protein sequence ID" value="STZ76472.1"/>
    <property type="molecule type" value="Genomic_DNA"/>
</dbReference>